<sequence length="489" mass="52417">MPSSIPYDPSLVLANIVDPQVLVNVENIAQAQAPADAAQEDLNAMIATRRSLDMTKSELVNLGIDVSDLTAKLDSLNERITAAAVDYCGKKIKAEEDIESFRSKIYSVHDAPESPVDFVKTQIKSMPLASDSINMDVQYFSTDSNAEHSEEAAKQIGAFVSASTGWMGTKVSTQLSTSAQQQASKQAKQHDISGTLVLSVSCTHKNAALLAPFILNVDKGIKVWNHYFGDSDRINPNDLKTMTDLAKTNEKEKKFSIISGVTYGSSFVGMVHILNSSKSSSSQDMTSVAASLQAQMDTGAWFESASGGFGVNSSFSNSVKNLLSSQNVTSHVTMICMGAIPSIVANEVKLGVEKFADSDPKASMEALASLQNATVADQDSVKQSADAARTGQQMVSMKAGEIKATLSALAEIDDGSNKILDINSMMAALEDYVSKVSEATSGVPLNYYIKDITKDMLAEMWVAKYFPGDYMPISYDDSSKNGEEGEPSS</sequence>
<gene>
    <name evidence="1" type="ORF">AK830_g6978</name>
</gene>
<evidence type="ECO:0000313" key="1">
    <source>
        <dbReference type="EMBL" id="KPM39556.1"/>
    </source>
</evidence>
<proteinExistence type="predicted"/>
<dbReference type="EMBL" id="LKCW01000103">
    <property type="protein sequence ID" value="KPM39556.1"/>
    <property type="molecule type" value="Genomic_DNA"/>
</dbReference>
<dbReference type="AlphaFoldDB" id="A0A0N8H6P6"/>
<comment type="caution">
    <text evidence="1">The sequence shown here is derived from an EMBL/GenBank/DDBJ whole genome shotgun (WGS) entry which is preliminary data.</text>
</comment>
<accession>A0A0N8H6P6</accession>
<organism evidence="1 2">
    <name type="scientific">Neonectria ditissima</name>
    <dbReference type="NCBI Taxonomy" id="78410"/>
    <lineage>
        <taxon>Eukaryota</taxon>
        <taxon>Fungi</taxon>
        <taxon>Dikarya</taxon>
        <taxon>Ascomycota</taxon>
        <taxon>Pezizomycotina</taxon>
        <taxon>Sordariomycetes</taxon>
        <taxon>Hypocreomycetidae</taxon>
        <taxon>Hypocreales</taxon>
        <taxon>Nectriaceae</taxon>
        <taxon>Neonectria</taxon>
    </lineage>
</organism>
<protein>
    <submittedName>
        <fullName evidence="1">Uncharacterized protein</fullName>
    </submittedName>
</protein>
<reference evidence="1 2" key="1">
    <citation type="submission" date="2015-09" db="EMBL/GenBank/DDBJ databases">
        <title>Draft genome of a European isolate of the apple canker pathogen Neonectria ditissima.</title>
        <authorList>
            <person name="Gomez-Cortecero A."/>
            <person name="Harrison R.J."/>
            <person name="Armitage A.D."/>
        </authorList>
    </citation>
    <scope>NUCLEOTIDE SEQUENCE [LARGE SCALE GENOMIC DNA]</scope>
    <source>
        <strain evidence="1 2">R09/05</strain>
    </source>
</reference>
<dbReference type="OrthoDB" id="5183255at2759"/>
<name>A0A0N8H6P6_9HYPO</name>
<dbReference type="Proteomes" id="UP000050424">
    <property type="component" value="Unassembled WGS sequence"/>
</dbReference>
<keyword evidence="2" id="KW-1185">Reference proteome</keyword>
<evidence type="ECO:0000313" key="2">
    <source>
        <dbReference type="Proteomes" id="UP000050424"/>
    </source>
</evidence>